<dbReference type="InterPro" id="IPR050595">
    <property type="entry name" value="Bact_response_regulator"/>
</dbReference>
<feature type="region of interest" description="Disordered" evidence="2">
    <location>
        <begin position="155"/>
        <end position="177"/>
    </location>
</feature>
<gene>
    <name evidence="3" type="ORF">DI536_12760</name>
</gene>
<organism evidence="3 4">
    <name type="scientific">Archangium gephyra</name>
    <dbReference type="NCBI Taxonomy" id="48"/>
    <lineage>
        <taxon>Bacteria</taxon>
        <taxon>Pseudomonadati</taxon>
        <taxon>Myxococcota</taxon>
        <taxon>Myxococcia</taxon>
        <taxon>Myxococcales</taxon>
        <taxon>Cystobacterineae</taxon>
        <taxon>Archangiaceae</taxon>
        <taxon>Archangium</taxon>
    </lineage>
</organism>
<evidence type="ECO:0008006" key="5">
    <source>
        <dbReference type="Google" id="ProtNLM"/>
    </source>
</evidence>
<reference evidence="3 4" key="1">
    <citation type="submission" date="2017-08" db="EMBL/GenBank/DDBJ databases">
        <title>Infants hospitalized years apart are colonized by the same room-sourced microbial strains.</title>
        <authorList>
            <person name="Brooks B."/>
            <person name="Olm M.R."/>
            <person name="Firek B.A."/>
            <person name="Baker R."/>
            <person name="Thomas B.C."/>
            <person name="Morowitz M.J."/>
            <person name="Banfield J.F."/>
        </authorList>
    </citation>
    <scope>NUCLEOTIDE SEQUENCE [LARGE SCALE GENOMIC DNA]</scope>
    <source>
        <strain evidence="3">S2_003_000_R2_14</strain>
    </source>
</reference>
<dbReference type="SUPFAM" id="SSF52172">
    <property type="entry name" value="CheY-like"/>
    <property type="match status" value="2"/>
</dbReference>
<proteinExistence type="predicted"/>
<dbReference type="AlphaFoldDB" id="A0A2W5TFS5"/>
<accession>A0A2W5TFS5</accession>
<evidence type="ECO:0000313" key="4">
    <source>
        <dbReference type="Proteomes" id="UP000249061"/>
    </source>
</evidence>
<keyword evidence="1" id="KW-0597">Phosphoprotein</keyword>
<dbReference type="Proteomes" id="UP000249061">
    <property type="component" value="Unassembled WGS sequence"/>
</dbReference>
<sequence length="177" mass="18940">METRRVTPAQLNAVGRVKVLLLEPRTDRADALRSALRAGGFEVTTPHRDEPASLAAKRLQPTVVVLTPGVDDDGLVELRALRKDEGLREVPIVLTTAPHALGIIGKPLEPGEVVNAVRRAASGRTPARVLVVDDDPRALELVRAALTPQGYEVETCDNAPRRSQPPAPTSPTCCSPT</sequence>
<protein>
    <recommendedName>
        <fullName evidence="5">Response regulatory domain-containing protein</fullName>
    </recommendedName>
</protein>
<dbReference type="PANTHER" id="PTHR44591:SF3">
    <property type="entry name" value="RESPONSE REGULATORY DOMAIN-CONTAINING PROTEIN"/>
    <property type="match status" value="1"/>
</dbReference>
<dbReference type="Gene3D" id="3.40.50.2300">
    <property type="match status" value="2"/>
</dbReference>
<dbReference type="PANTHER" id="PTHR44591">
    <property type="entry name" value="STRESS RESPONSE REGULATOR PROTEIN 1"/>
    <property type="match status" value="1"/>
</dbReference>
<dbReference type="EMBL" id="QFQP01000009">
    <property type="protein sequence ID" value="PZR13612.1"/>
    <property type="molecule type" value="Genomic_DNA"/>
</dbReference>
<comment type="caution">
    <text evidence="3">The sequence shown here is derived from an EMBL/GenBank/DDBJ whole genome shotgun (WGS) entry which is preliminary data.</text>
</comment>
<dbReference type="InterPro" id="IPR011006">
    <property type="entry name" value="CheY-like_superfamily"/>
</dbReference>
<evidence type="ECO:0000256" key="1">
    <source>
        <dbReference type="ARBA" id="ARBA00022553"/>
    </source>
</evidence>
<name>A0A2W5TFS5_9BACT</name>
<evidence type="ECO:0000313" key="3">
    <source>
        <dbReference type="EMBL" id="PZR13612.1"/>
    </source>
</evidence>
<evidence type="ECO:0000256" key="2">
    <source>
        <dbReference type="SAM" id="MobiDB-lite"/>
    </source>
</evidence>